<dbReference type="Pfam" id="PF13377">
    <property type="entry name" value="Peripla_BP_3"/>
    <property type="match status" value="1"/>
</dbReference>
<dbReference type="Gene3D" id="1.10.260.40">
    <property type="entry name" value="lambda repressor-like DNA-binding domains"/>
    <property type="match status" value="1"/>
</dbReference>
<gene>
    <name evidence="5" type="ORF">DFR41_105146</name>
</gene>
<reference evidence="5 6" key="1">
    <citation type="submission" date="2018-07" db="EMBL/GenBank/DDBJ databases">
        <title>Genomic Encyclopedia of Type Strains, Phase IV (KMG-IV): sequencing the most valuable type-strain genomes for metagenomic binning, comparative biology and taxonomic classification.</title>
        <authorList>
            <person name="Goeker M."/>
        </authorList>
    </citation>
    <scope>NUCLEOTIDE SEQUENCE [LARGE SCALE GENOMIC DNA]</scope>
    <source>
        <strain evidence="5 6">DSM 21352</strain>
    </source>
</reference>
<dbReference type="SUPFAM" id="SSF47413">
    <property type="entry name" value="lambda repressor-like DNA-binding domains"/>
    <property type="match status" value="1"/>
</dbReference>
<dbReference type="PROSITE" id="PS00356">
    <property type="entry name" value="HTH_LACI_1"/>
    <property type="match status" value="1"/>
</dbReference>
<dbReference type="InterPro" id="IPR028082">
    <property type="entry name" value="Peripla_BP_I"/>
</dbReference>
<dbReference type="PANTHER" id="PTHR30146:SF138">
    <property type="entry name" value="TRANSCRIPTIONAL REGULATORY PROTEIN"/>
    <property type="match status" value="1"/>
</dbReference>
<dbReference type="InterPro" id="IPR000843">
    <property type="entry name" value="HTH_LacI"/>
</dbReference>
<evidence type="ECO:0000256" key="1">
    <source>
        <dbReference type="ARBA" id="ARBA00023015"/>
    </source>
</evidence>
<dbReference type="RefSeq" id="WP_114803230.1">
    <property type="nucleotide sequence ID" value="NZ_QQAV01000005.1"/>
</dbReference>
<comment type="caution">
    <text evidence="5">The sequence shown here is derived from an EMBL/GenBank/DDBJ whole genome shotgun (WGS) entry which is preliminary data.</text>
</comment>
<protein>
    <submittedName>
        <fullName evidence="5">LacI family transcriptional regulator</fullName>
    </submittedName>
</protein>
<evidence type="ECO:0000313" key="6">
    <source>
        <dbReference type="Proteomes" id="UP000255265"/>
    </source>
</evidence>
<dbReference type="PANTHER" id="PTHR30146">
    <property type="entry name" value="LACI-RELATED TRANSCRIPTIONAL REPRESSOR"/>
    <property type="match status" value="1"/>
</dbReference>
<accession>A0A370FDW4</accession>
<dbReference type="GO" id="GO:0000976">
    <property type="term" value="F:transcription cis-regulatory region binding"/>
    <property type="evidence" value="ECO:0007669"/>
    <property type="project" value="TreeGrafter"/>
</dbReference>
<dbReference type="SMART" id="SM00354">
    <property type="entry name" value="HTH_LACI"/>
    <property type="match status" value="1"/>
</dbReference>
<evidence type="ECO:0000256" key="3">
    <source>
        <dbReference type="ARBA" id="ARBA00023163"/>
    </source>
</evidence>
<proteinExistence type="predicted"/>
<evidence type="ECO:0000259" key="4">
    <source>
        <dbReference type="PROSITE" id="PS50932"/>
    </source>
</evidence>
<dbReference type="Pfam" id="PF00356">
    <property type="entry name" value="LacI"/>
    <property type="match status" value="1"/>
</dbReference>
<keyword evidence="3" id="KW-0804">Transcription</keyword>
<sequence>MKADKGRVDLRDVARLAGVSLGSASRAMNGAGASAATREKVERAAAALGWRPNHAAQALRSRLSRTVGCLLPDIGNPLYAQVFRALEDEFLALGYLPLLANGANDLERELRTLSMFMQRGMDGVILAPGNERSPELVEALRTLPMPAVVFDRELPGAHDSVVIDHAAGVRVAVERLMALGHRAIALVLWQGETRPVRRRIQGYKAAYAAAGLPVPELIVQAQSVTASAFEEIAELLARPARPTALIVQGTHMLNSALRAVASRGLRMPQDVSIVAIGDTAFARDHEPAVSVLTIDMADAARRLARLLVDRIAEPGLPARRERVELRYEERASVVPLHVEARPTARRR</sequence>
<keyword evidence="2" id="KW-0238">DNA-binding</keyword>
<dbReference type="CDD" id="cd01392">
    <property type="entry name" value="HTH_LacI"/>
    <property type="match status" value="1"/>
</dbReference>
<organism evidence="5 6">
    <name type="scientific">Pseudacidovorax intermedius</name>
    <dbReference type="NCBI Taxonomy" id="433924"/>
    <lineage>
        <taxon>Bacteria</taxon>
        <taxon>Pseudomonadati</taxon>
        <taxon>Pseudomonadota</taxon>
        <taxon>Betaproteobacteria</taxon>
        <taxon>Burkholderiales</taxon>
        <taxon>Comamonadaceae</taxon>
        <taxon>Pseudacidovorax</taxon>
    </lineage>
</organism>
<evidence type="ECO:0000256" key="2">
    <source>
        <dbReference type="ARBA" id="ARBA00023125"/>
    </source>
</evidence>
<dbReference type="PROSITE" id="PS50932">
    <property type="entry name" value="HTH_LACI_2"/>
    <property type="match status" value="1"/>
</dbReference>
<keyword evidence="6" id="KW-1185">Reference proteome</keyword>
<dbReference type="InterPro" id="IPR046335">
    <property type="entry name" value="LacI/GalR-like_sensor"/>
</dbReference>
<dbReference type="AlphaFoldDB" id="A0A370FDW4"/>
<name>A0A370FDW4_9BURK</name>
<dbReference type="Proteomes" id="UP000255265">
    <property type="component" value="Unassembled WGS sequence"/>
</dbReference>
<dbReference type="EMBL" id="QQAV01000005">
    <property type="protein sequence ID" value="RDI24231.1"/>
    <property type="molecule type" value="Genomic_DNA"/>
</dbReference>
<dbReference type="OrthoDB" id="269117at2"/>
<keyword evidence="1" id="KW-0805">Transcription regulation</keyword>
<feature type="domain" description="HTH lacI-type" evidence="4">
    <location>
        <begin position="8"/>
        <end position="61"/>
    </location>
</feature>
<evidence type="ECO:0000313" key="5">
    <source>
        <dbReference type="EMBL" id="RDI24231.1"/>
    </source>
</evidence>
<dbReference type="GO" id="GO:0003700">
    <property type="term" value="F:DNA-binding transcription factor activity"/>
    <property type="evidence" value="ECO:0007669"/>
    <property type="project" value="TreeGrafter"/>
</dbReference>
<dbReference type="InterPro" id="IPR010982">
    <property type="entry name" value="Lambda_DNA-bd_dom_sf"/>
</dbReference>
<dbReference type="SUPFAM" id="SSF53822">
    <property type="entry name" value="Periplasmic binding protein-like I"/>
    <property type="match status" value="1"/>
</dbReference>
<dbReference type="Gene3D" id="3.40.50.2300">
    <property type="match status" value="2"/>
</dbReference>